<dbReference type="InterPro" id="IPR027417">
    <property type="entry name" value="P-loop_NTPase"/>
</dbReference>
<gene>
    <name evidence="1" type="ORF">J2S39_001570</name>
</gene>
<organism evidence="1 2">
    <name type="scientific">Corynebacterium guangdongense</name>
    <dbReference type="NCBI Taxonomy" id="1783348"/>
    <lineage>
        <taxon>Bacteria</taxon>
        <taxon>Bacillati</taxon>
        <taxon>Actinomycetota</taxon>
        <taxon>Actinomycetes</taxon>
        <taxon>Mycobacteriales</taxon>
        <taxon>Corynebacteriaceae</taxon>
        <taxon>Corynebacterium</taxon>
    </lineage>
</organism>
<reference evidence="1" key="1">
    <citation type="submission" date="2023-07" db="EMBL/GenBank/DDBJ databases">
        <title>Sequencing the genomes of 1000 actinobacteria strains.</title>
        <authorList>
            <person name="Klenk H.-P."/>
        </authorList>
    </citation>
    <scope>NUCLEOTIDE SEQUENCE</scope>
    <source>
        <strain evidence="1">DSM 107476</strain>
    </source>
</reference>
<accession>A0ABU1ZY78</accession>
<keyword evidence="1" id="KW-0067">ATP-binding</keyword>
<sequence>MEQSEIDEIYPELVELVDLGEAIDRPLNTYSSGMSARLNFAIGTAASPEILIVDEALSTGDANFASRAGDRMKKLLERAGTLFFVSHAAKSVEQTCERAIWMHNGAIVADNDSETVCESYRTWVQHRTVGDMEKAEKLLEQARRDYIPPQIVFDSEVIR</sequence>
<evidence type="ECO:0000313" key="1">
    <source>
        <dbReference type="EMBL" id="MDR7329894.1"/>
    </source>
</evidence>
<keyword evidence="2" id="KW-1185">Reference proteome</keyword>
<dbReference type="PANTHER" id="PTHR46743:SF2">
    <property type="entry name" value="TEICHOIC ACIDS EXPORT ATP-BINDING PROTEIN TAGH"/>
    <property type="match status" value="1"/>
</dbReference>
<keyword evidence="1" id="KW-0547">Nucleotide-binding</keyword>
<dbReference type="SUPFAM" id="SSF52540">
    <property type="entry name" value="P-loop containing nucleoside triphosphate hydrolases"/>
    <property type="match status" value="1"/>
</dbReference>
<proteinExistence type="predicted"/>
<dbReference type="Proteomes" id="UP001180840">
    <property type="component" value="Unassembled WGS sequence"/>
</dbReference>
<comment type="caution">
    <text evidence="1">The sequence shown here is derived from an EMBL/GenBank/DDBJ whole genome shotgun (WGS) entry which is preliminary data.</text>
</comment>
<dbReference type="GO" id="GO:0016740">
    <property type="term" value="F:transferase activity"/>
    <property type="evidence" value="ECO:0007669"/>
    <property type="project" value="UniProtKB-KW"/>
</dbReference>
<dbReference type="PANTHER" id="PTHR46743">
    <property type="entry name" value="TEICHOIC ACIDS EXPORT ATP-BINDING PROTEIN TAGH"/>
    <property type="match status" value="1"/>
</dbReference>
<name>A0ABU1ZY78_9CORY</name>
<dbReference type="GO" id="GO:0005524">
    <property type="term" value="F:ATP binding"/>
    <property type="evidence" value="ECO:0007669"/>
    <property type="project" value="UniProtKB-KW"/>
</dbReference>
<protein>
    <submittedName>
        <fullName evidence="1">Teichoic acid transport system ATP-binding protein</fullName>
    </submittedName>
</protein>
<dbReference type="InterPro" id="IPR050683">
    <property type="entry name" value="Bact_Polysacc_Export_ATP-bd"/>
</dbReference>
<evidence type="ECO:0000313" key="2">
    <source>
        <dbReference type="Proteomes" id="UP001180840"/>
    </source>
</evidence>
<dbReference type="Gene3D" id="3.40.50.300">
    <property type="entry name" value="P-loop containing nucleotide triphosphate hydrolases"/>
    <property type="match status" value="1"/>
</dbReference>
<keyword evidence="1" id="KW-0808">Transferase</keyword>
<dbReference type="EMBL" id="JAVDXZ010000001">
    <property type="protein sequence ID" value="MDR7329894.1"/>
    <property type="molecule type" value="Genomic_DNA"/>
</dbReference>